<evidence type="ECO:0000313" key="3">
    <source>
        <dbReference type="EMBL" id="MFC6006107.1"/>
    </source>
</evidence>
<feature type="compositionally biased region" description="Polar residues" evidence="1">
    <location>
        <begin position="1"/>
        <end position="17"/>
    </location>
</feature>
<gene>
    <name evidence="3" type="ORF">ACFQDO_03095</name>
</gene>
<dbReference type="SUPFAM" id="SSF46785">
    <property type="entry name" value="Winged helix' DNA-binding domain"/>
    <property type="match status" value="1"/>
</dbReference>
<name>A0ABW1JA16_9ACTN</name>
<protein>
    <submittedName>
        <fullName evidence="3">Helix-turn-helix transcriptional regulator</fullName>
    </submittedName>
</protein>
<dbReference type="PANTHER" id="PTHR30363">
    <property type="entry name" value="HTH-TYPE TRANSCRIPTIONAL REGULATOR SRLR-RELATED"/>
    <property type="match status" value="1"/>
</dbReference>
<dbReference type="InterPro" id="IPR036388">
    <property type="entry name" value="WH-like_DNA-bd_sf"/>
</dbReference>
<accession>A0ABW1JA16</accession>
<comment type="caution">
    <text evidence="3">The sequence shown here is derived from an EMBL/GenBank/DDBJ whole genome shotgun (WGS) entry which is preliminary data.</text>
</comment>
<feature type="compositionally biased region" description="Low complexity" evidence="1">
    <location>
        <begin position="236"/>
        <end position="252"/>
    </location>
</feature>
<dbReference type="InterPro" id="IPR011991">
    <property type="entry name" value="ArsR-like_HTH"/>
</dbReference>
<dbReference type="InterPro" id="IPR036390">
    <property type="entry name" value="WH_DNA-bd_sf"/>
</dbReference>
<feature type="region of interest" description="Disordered" evidence="1">
    <location>
        <begin position="1"/>
        <end position="24"/>
    </location>
</feature>
<sequence>MQFAQHGSSPSRVTESGSAEHTRDRVARSVLEHGPVTAAEIACTLGLTPAAVRRHLDALEDAGLVRTREPLRTASRGRGRPARAYVLSDAGHASMTTAYDDLAASAMAYLAEQLGPGAIEGFAARRVADLERRYAPVVEAAGDDVTGRTQALAAALAQDGYAASTRPVSTPAGDVGVQLCQGHCPVQHVAERYPQLCEAETEVFSRLLGVHVQRLATLAGGAHVCTTHVPATGTSTISTTTSTKTTLDLTQTPASAEGRTTR</sequence>
<feature type="region of interest" description="Disordered" evidence="1">
    <location>
        <begin position="236"/>
        <end position="262"/>
    </location>
</feature>
<evidence type="ECO:0000259" key="2">
    <source>
        <dbReference type="Pfam" id="PF01022"/>
    </source>
</evidence>
<reference evidence="4" key="1">
    <citation type="journal article" date="2019" name="Int. J. Syst. Evol. Microbiol.">
        <title>The Global Catalogue of Microorganisms (GCM) 10K type strain sequencing project: providing services to taxonomists for standard genome sequencing and annotation.</title>
        <authorList>
            <consortium name="The Broad Institute Genomics Platform"/>
            <consortium name="The Broad Institute Genome Sequencing Center for Infectious Disease"/>
            <person name="Wu L."/>
            <person name="Ma J."/>
        </authorList>
    </citation>
    <scope>NUCLEOTIDE SEQUENCE [LARGE SCALE GENOMIC DNA]</scope>
    <source>
        <strain evidence="4">KACC 14249</strain>
    </source>
</reference>
<dbReference type="Gene3D" id="1.10.10.10">
    <property type="entry name" value="Winged helix-like DNA-binding domain superfamily/Winged helix DNA-binding domain"/>
    <property type="match status" value="1"/>
</dbReference>
<dbReference type="CDD" id="cd00090">
    <property type="entry name" value="HTH_ARSR"/>
    <property type="match status" value="1"/>
</dbReference>
<dbReference type="InterPro" id="IPR001845">
    <property type="entry name" value="HTH_ArsR_DNA-bd_dom"/>
</dbReference>
<dbReference type="Proteomes" id="UP001596189">
    <property type="component" value="Unassembled WGS sequence"/>
</dbReference>
<proteinExistence type="predicted"/>
<dbReference type="InterPro" id="IPR050313">
    <property type="entry name" value="Carb_Metab_HTH_regulators"/>
</dbReference>
<dbReference type="RefSeq" id="WP_345716969.1">
    <property type="nucleotide sequence ID" value="NZ_BAABFP010000005.1"/>
</dbReference>
<dbReference type="PANTHER" id="PTHR30363:SF28">
    <property type="entry name" value="TRANSCRIPTIONAL REGULATORY PROTEIN-RELATED"/>
    <property type="match status" value="1"/>
</dbReference>
<organism evidence="3 4">
    <name type="scientific">Angustibacter luteus</name>
    <dbReference type="NCBI Taxonomy" id="658456"/>
    <lineage>
        <taxon>Bacteria</taxon>
        <taxon>Bacillati</taxon>
        <taxon>Actinomycetota</taxon>
        <taxon>Actinomycetes</taxon>
        <taxon>Kineosporiales</taxon>
        <taxon>Kineosporiaceae</taxon>
    </lineage>
</organism>
<evidence type="ECO:0000313" key="4">
    <source>
        <dbReference type="Proteomes" id="UP001596189"/>
    </source>
</evidence>
<dbReference type="EMBL" id="JBHSRD010000002">
    <property type="protein sequence ID" value="MFC6006107.1"/>
    <property type="molecule type" value="Genomic_DNA"/>
</dbReference>
<keyword evidence="4" id="KW-1185">Reference proteome</keyword>
<feature type="domain" description="HTH arsR-type" evidence="2">
    <location>
        <begin position="31"/>
        <end position="66"/>
    </location>
</feature>
<evidence type="ECO:0000256" key="1">
    <source>
        <dbReference type="SAM" id="MobiDB-lite"/>
    </source>
</evidence>
<dbReference type="Pfam" id="PF01022">
    <property type="entry name" value="HTH_5"/>
    <property type="match status" value="1"/>
</dbReference>